<dbReference type="InterPro" id="IPR046863">
    <property type="entry name" value="MbnP-like_dom"/>
</dbReference>
<sequence>MKNTFKKIVAVLIVTIVLVSCTKDKDEVSEKGSLKIQFENGFAENGLVLGSPTVATSNNEVLKISKIKFVISTVILTKADGSTFTYPKNQSYFIVDESKPASLQIALSNVPIGDYKKMTIGIGVDKSQYDLGESNQGNLWTQAQAGGMTMTGSWSGGYKCIDFVGTFTSPTVTSDASFMIQNGKSGADYNYTEVSLGLTTNALVRNNSTPQIHMSTDLSQIIDGTNKIDLTSRNHMGMVMIMDGADLLLMTENLSSMFSVEHVHNDPN</sequence>
<dbReference type="OrthoDB" id="1422031at2"/>
<evidence type="ECO:0000313" key="2">
    <source>
        <dbReference type="EMBL" id="PWA07163.1"/>
    </source>
</evidence>
<keyword evidence="3" id="KW-1185">Reference proteome</keyword>
<name>A0A2U1JQJ1_9FLAO</name>
<evidence type="ECO:0000313" key="3">
    <source>
        <dbReference type="Proteomes" id="UP000245449"/>
    </source>
</evidence>
<proteinExistence type="predicted"/>
<dbReference type="EMBL" id="QCZI01000001">
    <property type="protein sequence ID" value="PWA07163.1"/>
    <property type="molecule type" value="Genomic_DNA"/>
</dbReference>
<dbReference type="Pfam" id="PF20243">
    <property type="entry name" value="MbnP"/>
    <property type="match status" value="1"/>
</dbReference>
<feature type="domain" description="Copper-binding protein MbnP-like" evidence="1">
    <location>
        <begin position="32"/>
        <end position="233"/>
    </location>
</feature>
<dbReference type="AlphaFoldDB" id="A0A2U1JQJ1"/>
<organism evidence="2 3">
    <name type="scientific">Flavobacterium psychrotolerans</name>
    <dbReference type="NCBI Taxonomy" id="2169410"/>
    <lineage>
        <taxon>Bacteria</taxon>
        <taxon>Pseudomonadati</taxon>
        <taxon>Bacteroidota</taxon>
        <taxon>Flavobacteriia</taxon>
        <taxon>Flavobacteriales</taxon>
        <taxon>Flavobacteriaceae</taxon>
        <taxon>Flavobacterium</taxon>
    </lineage>
</organism>
<protein>
    <recommendedName>
        <fullName evidence="1">Copper-binding protein MbnP-like domain-containing protein</fullName>
    </recommendedName>
</protein>
<dbReference type="Proteomes" id="UP000245449">
    <property type="component" value="Unassembled WGS sequence"/>
</dbReference>
<dbReference type="RefSeq" id="WP_116723310.1">
    <property type="nucleotide sequence ID" value="NZ_QCZI01000001.1"/>
</dbReference>
<evidence type="ECO:0000259" key="1">
    <source>
        <dbReference type="Pfam" id="PF20243"/>
    </source>
</evidence>
<comment type="caution">
    <text evidence="2">The sequence shown here is derived from an EMBL/GenBank/DDBJ whole genome shotgun (WGS) entry which is preliminary data.</text>
</comment>
<accession>A0A2U1JQJ1</accession>
<dbReference type="PROSITE" id="PS51257">
    <property type="entry name" value="PROKAR_LIPOPROTEIN"/>
    <property type="match status" value="1"/>
</dbReference>
<reference evidence="2 3" key="1">
    <citation type="submission" date="2018-04" db="EMBL/GenBank/DDBJ databases">
        <title>Flavobacterium sp. nov., isolated from glacier ice.</title>
        <authorList>
            <person name="Liu Q."/>
            <person name="Xin Y.-H."/>
        </authorList>
    </citation>
    <scope>NUCLEOTIDE SEQUENCE [LARGE SCALE GENOMIC DNA]</scope>
    <source>
        <strain evidence="2 3">RB1R5</strain>
    </source>
</reference>
<gene>
    <name evidence="2" type="ORF">DB895_00080</name>
</gene>